<feature type="region of interest" description="Disordered" evidence="1">
    <location>
        <begin position="14"/>
        <end position="124"/>
    </location>
</feature>
<evidence type="ECO:0000259" key="2">
    <source>
        <dbReference type="Pfam" id="PF18970"/>
    </source>
</evidence>
<comment type="caution">
    <text evidence="3">The sequence shown here is derived from an EMBL/GenBank/DDBJ whole genome shotgun (WGS) entry which is preliminary data.</text>
</comment>
<dbReference type="RefSeq" id="WP_185059754.1">
    <property type="nucleotide sequence ID" value="NZ_BAABJP010000011.1"/>
</dbReference>
<dbReference type="EMBL" id="BAABJP010000011">
    <property type="protein sequence ID" value="GAA5156303.1"/>
    <property type="molecule type" value="Genomic_DNA"/>
</dbReference>
<dbReference type="Proteomes" id="UP001428817">
    <property type="component" value="Unassembled WGS sequence"/>
</dbReference>
<protein>
    <submittedName>
        <fullName evidence="3">DUF5709 domain-containing protein</fullName>
    </submittedName>
</protein>
<reference evidence="4" key="1">
    <citation type="journal article" date="2019" name="Int. J. Syst. Evol. Microbiol.">
        <title>The Global Catalogue of Microorganisms (GCM) 10K type strain sequencing project: providing services to taxonomists for standard genome sequencing and annotation.</title>
        <authorList>
            <consortium name="The Broad Institute Genomics Platform"/>
            <consortium name="The Broad Institute Genome Sequencing Center for Infectious Disease"/>
            <person name="Wu L."/>
            <person name="Ma J."/>
        </authorList>
    </citation>
    <scope>NUCLEOTIDE SEQUENCE [LARGE SCALE GENOMIC DNA]</scope>
    <source>
        <strain evidence="4">JCM 18303</strain>
    </source>
</reference>
<sequence length="140" mass="15201">MDPDEVDDEVFEQLDQLDTLDSRGPADPLDEGWSPPERPWAVDDWGVTAREEAEGEGLERRLAREIPESWGAEEEGDGLGDTSDTDGELRDDQVGDLRAGRLTTGGNDRGDHEPYAEDVGVDGAAASAEEAAVHLIDREV</sequence>
<name>A0ABP9Q623_9PSEU</name>
<dbReference type="InterPro" id="IPR043763">
    <property type="entry name" value="DUF5709"/>
</dbReference>
<feature type="compositionally biased region" description="Basic and acidic residues" evidence="1">
    <location>
        <begin position="87"/>
        <end position="99"/>
    </location>
</feature>
<evidence type="ECO:0000313" key="3">
    <source>
        <dbReference type="EMBL" id="GAA5156303.1"/>
    </source>
</evidence>
<evidence type="ECO:0000256" key="1">
    <source>
        <dbReference type="SAM" id="MobiDB-lite"/>
    </source>
</evidence>
<proteinExistence type="predicted"/>
<feature type="compositionally biased region" description="Basic and acidic residues" evidence="1">
    <location>
        <begin position="49"/>
        <end position="67"/>
    </location>
</feature>
<evidence type="ECO:0000313" key="4">
    <source>
        <dbReference type="Proteomes" id="UP001428817"/>
    </source>
</evidence>
<gene>
    <name evidence="3" type="ORF">GCM10023321_31790</name>
</gene>
<dbReference type="Pfam" id="PF18970">
    <property type="entry name" value="DUF5709"/>
    <property type="match status" value="1"/>
</dbReference>
<feature type="domain" description="DUF5709" evidence="2">
    <location>
        <begin position="93"/>
        <end position="137"/>
    </location>
</feature>
<keyword evidence="4" id="KW-1185">Reference proteome</keyword>
<organism evidence="3 4">
    <name type="scientific">Pseudonocardia eucalypti</name>
    <dbReference type="NCBI Taxonomy" id="648755"/>
    <lineage>
        <taxon>Bacteria</taxon>
        <taxon>Bacillati</taxon>
        <taxon>Actinomycetota</taxon>
        <taxon>Actinomycetes</taxon>
        <taxon>Pseudonocardiales</taxon>
        <taxon>Pseudonocardiaceae</taxon>
        <taxon>Pseudonocardia</taxon>
    </lineage>
</organism>
<accession>A0ABP9Q623</accession>
<feature type="compositionally biased region" description="Acidic residues" evidence="1">
    <location>
        <begin position="71"/>
        <end position="86"/>
    </location>
</feature>